<evidence type="ECO:0000259" key="2">
    <source>
        <dbReference type="PROSITE" id="PS51253"/>
    </source>
</evidence>
<proteinExistence type="predicted"/>
<dbReference type="Proteomes" id="UP000800082">
    <property type="component" value="Unassembled WGS sequence"/>
</dbReference>
<dbReference type="GeneID" id="54353740"/>
<dbReference type="InterPro" id="IPR006600">
    <property type="entry name" value="HTH_CenpB_DNA-bd_dom"/>
</dbReference>
<evidence type="ECO:0000256" key="1">
    <source>
        <dbReference type="ARBA" id="ARBA00023125"/>
    </source>
</evidence>
<protein>
    <recommendedName>
        <fullName evidence="2">HTH CENPB-type domain-containing protein</fullName>
    </recommendedName>
</protein>
<keyword evidence="4" id="KW-1185">Reference proteome</keyword>
<reference evidence="3" key="1">
    <citation type="journal article" date="2020" name="Stud. Mycol.">
        <title>101 Dothideomycetes genomes: a test case for predicting lifestyles and emergence of pathogens.</title>
        <authorList>
            <person name="Haridas S."/>
            <person name="Albert R."/>
            <person name="Binder M."/>
            <person name="Bloem J."/>
            <person name="Labutti K."/>
            <person name="Salamov A."/>
            <person name="Andreopoulos B."/>
            <person name="Baker S."/>
            <person name="Barry K."/>
            <person name="Bills G."/>
            <person name="Bluhm B."/>
            <person name="Cannon C."/>
            <person name="Castanera R."/>
            <person name="Culley D."/>
            <person name="Daum C."/>
            <person name="Ezra D."/>
            <person name="Gonzalez J."/>
            <person name="Henrissat B."/>
            <person name="Kuo A."/>
            <person name="Liang C."/>
            <person name="Lipzen A."/>
            <person name="Lutzoni F."/>
            <person name="Magnuson J."/>
            <person name="Mondo S."/>
            <person name="Nolan M."/>
            <person name="Ohm R."/>
            <person name="Pangilinan J."/>
            <person name="Park H.-J."/>
            <person name="Ramirez L."/>
            <person name="Alfaro M."/>
            <person name="Sun H."/>
            <person name="Tritt A."/>
            <person name="Yoshinaga Y."/>
            <person name="Zwiers L.-H."/>
            <person name="Turgeon B."/>
            <person name="Goodwin S."/>
            <person name="Spatafora J."/>
            <person name="Crous P."/>
            <person name="Grigoriev I."/>
        </authorList>
    </citation>
    <scope>NUCLEOTIDE SEQUENCE</scope>
    <source>
        <strain evidence="3">CBS 183.55</strain>
    </source>
</reference>
<dbReference type="AlphaFoldDB" id="A0A6A5RJ86"/>
<dbReference type="PROSITE" id="PS51253">
    <property type="entry name" value="HTH_CENPB"/>
    <property type="match status" value="1"/>
</dbReference>
<sequence length="234" mass="26910">MTLEDALKDTRAANARGELCYQKIADTHGVDRSTLSRYHRGVRGTMQQKIEQQQNLTPYEELELVDYIDQLCREHLPPTRDMVQHFASIICGFKVRKTWVTRFVQRHHEALTPQWTSAMASERHAADSYSKYSLYFDMLELKISEKGIEPEHTYNMDEKGFMIGKIGKQKRVFSRTSYSNKRFRQALEDGNREWVTLIACVGASGVALPPGLIMAGDSGNVQDAWVRDIKQLKH</sequence>
<feature type="non-terminal residue" evidence="3">
    <location>
        <position position="234"/>
    </location>
</feature>
<dbReference type="OrthoDB" id="3938460at2759"/>
<dbReference type="GO" id="GO:0003677">
    <property type="term" value="F:DNA binding"/>
    <property type="evidence" value="ECO:0007669"/>
    <property type="project" value="UniProtKB-KW"/>
</dbReference>
<dbReference type="EMBL" id="ML978969">
    <property type="protein sequence ID" value="KAF1928445.1"/>
    <property type="molecule type" value="Genomic_DNA"/>
</dbReference>
<feature type="domain" description="HTH CENPB-type" evidence="2">
    <location>
        <begin position="48"/>
        <end position="113"/>
    </location>
</feature>
<accession>A0A6A5RJ86</accession>
<organism evidence="3 4">
    <name type="scientific">Didymella exigua CBS 183.55</name>
    <dbReference type="NCBI Taxonomy" id="1150837"/>
    <lineage>
        <taxon>Eukaryota</taxon>
        <taxon>Fungi</taxon>
        <taxon>Dikarya</taxon>
        <taxon>Ascomycota</taxon>
        <taxon>Pezizomycotina</taxon>
        <taxon>Dothideomycetes</taxon>
        <taxon>Pleosporomycetidae</taxon>
        <taxon>Pleosporales</taxon>
        <taxon>Pleosporineae</taxon>
        <taxon>Didymellaceae</taxon>
        <taxon>Didymella</taxon>
    </lineage>
</organism>
<gene>
    <name evidence="3" type="ORF">M421DRAFT_63635</name>
</gene>
<dbReference type="Pfam" id="PF03221">
    <property type="entry name" value="HTH_Tnp_Tc5"/>
    <property type="match status" value="1"/>
</dbReference>
<evidence type="ECO:0000313" key="3">
    <source>
        <dbReference type="EMBL" id="KAF1928445.1"/>
    </source>
</evidence>
<keyword evidence="1" id="KW-0238">DNA-binding</keyword>
<dbReference type="RefSeq" id="XP_033448697.1">
    <property type="nucleotide sequence ID" value="XM_033596073.1"/>
</dbReference>
<evidence type="ECO:0000313" key="4">
    <source>
        <dbReference type="Proteomes" id="UP000800082"/>
    </source>
</evidence>
<name>A0A6A5RJ86_9PLEO</name>